<keyword evidence="3" id="KW-0479">Metal-binding</keyword>
<keyword evidence="4" id="KW-0862">Zinc</keyword>
<dbReference type="Pfam" id="PF02900">
    <property type="entry name" value="LigB"/>
    <property type="match status" value="1"/>
</dbReference>
<evidence type="ECO:0000313" key="7">
    <source>
        <dbReference type="EMBL" id="CRK13388.1"/>
    </source>
</evidence>
<dbReference type="SUPFAM" id="SSF53213">
    <property type="entry name" value="LigB-like"/>
    <property type="match status" value="1"/>
</dbReference>
<evidence type="ECO:0000256" key="4">
    <source>
        <dbReference type="ARBA" id="ARBA00022833"/>
    </source>
</evidence>
<evidence type="ECO:0000256" key="2">
    <source>
        <dbReference type="ARBA" id="ARBA00007581"/>
    </source>
</evidence>
<reference evidence="8" key="1">
    <citation type="submission" date="2015-05" db="EMBL/GenBank/DDBJ databases">
        <authorList>
            <person name="Fogelqvist Johan"/>
        </authorList>
    </citation>
    <scope>NUCLEOTIDE SEQUENCE [LARGE SCALE GENOMIC DNA]</scope>
</reference>
<dbReference type="InterPro" id="IPR004183">
    <property type="entry name" value="Xdiol_dOase_suB"/>
</dbReference>
<dbReference type="EMBL" id="CVQH01004558">
    <property type="protein sequence ID" value="CRK13388.1"/>
    <property type="molecule type" value="Genomic_DNA"/>
</dbReference>
<dbReference type="AlphaFoldDB" id="A0A0G4KUB4"/>
<dbReference type="InterPro" id="IPR014436">
    <property type="entry name" value="Extradiol_dOase_DODA"/>
</dbReference>
<evidence type="ECO:0000259" key="6">
    <source>
        <dbReference type="Pfam" id="PF02900"/>
    </source>
</evidence>
<dbReference type="CDD" id="cd07363">
    <property type="entry name" value="45_DOPA_Dioxygenase"/>
    <property type="match status" value="1"/>
</dbReference>
<name>A0A0G4KUB4_VERLO</name>
<keyword evidence="5" id="KW-0560">Oxidoreductase</keyword>
<feature type="domain" description="Extradiol ring-cleavage dioxygenase class III enzyme subunit B" evidence="6">
    <location>
        <begin position="48"/>
        <end position="225"/>
    </location>
</feature>
<evidence type="ECO:0000256" key="1">
    <source>
        <dbReference type="ARBA" id="ARBA00001947"/>
    </source>
</evidence>
<dbReference type="GO" id="GO:0008270">
    <property type="term" value="F:zinc ion binding"/>
    <property type="evidence" value="ECO:0007669"/>
    <property type="project" value="InterPro"/>
</dbReference>
<sequence length="515" mass="56589">MHLRQLVKPAKYLVASYLMFTTTRHFLSRTFSSTSHTTSPTMTRGAVICISHGGGPMPVLGDPGHKDIVSSLTKRVPKLLRLNTPEAPRAIVVVTAHWSTRRPTISSATHHDLYYDYGGFPSEAYSLKYPAPGSPDVAEEVRQALAQQGLDPVLDAKRGWDHGVFIPFLLINPAADVPIVQLSVLASESEEEHRRMGLALASLRDSNVAIVGSGFASLHNMRKFGELRAGAGGSRLRSQVKEWNAVLSAAIETEKSEERGKKLAGWRGFPQQYLTWLHVEDTGSPCDETHPICVNCVNTRRPCSFQALTPSTMAGPSPGPSFTSAGPSPGATNLLLDVPNVHAVPPACMDQLHLMHHFLPGPIPVHDKMPTHQHLVEQALDLPYLMNEILAYSARHLASTRPDEASQYIFLAREYQAHALTFFNTTQVETTADNAMQMLVFSWMVGMKLLCDAACADDDATVLDEFIRYIELYRGVRVIASAAWYVLIKSNHASVFEDGRLIFMKLGTGAETEAL</sequence>
<evidence type="ECO:0000256" key="3">
    <source>
        <dbReference type="ARBA" id="ARBA00022723"/>
    </source>
</evidence>
<dbReference type="GO" id="GO:0016702">
    <property type="term" value="F:oxidoreductase activity, acting on single donors with incorporation of molecular oxygen, incorporation of two atoms of oxygen"/>
    <property type="evidence" value="ECO:0007669"/>
    <property type="project" value="UniProtKB-ARBA"/>
</dbReference>
<protein>
    <recommendedName>
        <fullName evidence="6">Extradiol ring-cleavage dioxygenase class III enzyme subunit B domain-containing protein</fullName>
    </recommendedName>
</protein>
<accession>A0A0G4KUB4</accession>
<proteinExistence type="inferred from homology"/>
<gene>
    <name evidence="7" type="ORF">BN1708_010786</name>
</gene>
<evidence type="ECO:0000313" key="8">
    <source>
        <dbReference type="Proteomes" id="UP000044602"/>
    </source>
</evidence>
<dbReference type="Proteomes" id="UP000044602">
    <property type="component" value="Unassembled WGS sequence"/>
</dbReference>
<dbReference type="GO" id="GO:0008198">
    <property type="term" value="F:ferrous iron binding"/>
    <property type="evidence" value="ECO:0007669"/>
    <property type="project" value="InterPro"/>
</dbReference>
<dbReference type="PANTHER" id="PTHR30096">
    <property type="entry name" value="4,5-DOPA DIOXYGENASE EXTRADIOL-LIKE PROTEIN"/>
    <property type="match status" value="1"/>
</dbReference>
<comment type="similarity">
    <text evidence="2">Belongs to the DODA-type extradiol aromatic ring-opening dioxygenase family.</text>
</comment>
<dbReference type="PANTHER" id="PTHR30096:SF0">
    <property type="entry name" value="4,5-DOPA DIOXYGENASE EXTRADIOL-LIKE PROTEIN"/>
    <property type="match status" value="1"/>
</dbReference>
<comment type="cofactor">
    <cofactor evidence="1">
        <name>Zn(2+)</name>
        <dbReference type="ChEBI" id="CHEBI:29105"/>
    </cofactor>
</comment>
<dbReference type="Gene3D" id="3.40.830.10">
    <property type="entry name" value="LigB-like"/>
    <property type="match status" value="1"/>
</dbReference>
<keyword evidence="8" id="KW-1185">Reference proteome</keyword>
<dbReference type="STRING" id="100787.A0A0G4KUB4"/>
<organism evidence="7 8">
    <name type="scientific">Verticillium longisporum</name>
    <name type="common">Verticillium dahliae var. longisporum</name>
    <dbReference type="NCBI Taxonomy" id="100787"/>
    <lineage>
        <taxon>Eukaryota</taxon>
        <taxon>Fungi</taxon>
        <taxon>Dikarya</taxon>
        <taxon>Ascomycota</taxon>
        <taxon>Pezizomycotina</taxon>
        <taxon>Sordariomycetes</taxon>
        <taxon>Hypocreomycetidae</taxon>
        <taxon>Glomerellales</taxon>
        <taxon>Plectosphaerellaceae</taxon>
        <taxon>Verticillium</taxon>
    </lineage>
</organism>
<evidence type="ECO:0000256" key="5">
    <source>
        <dbReference type="ARBA" id="ARBA00023002"/>
    </source>
</evidence>